<protein>
    <submittedName>
        <fullName evidence="1">Uncharacterized protein</fullName>
    </submittedName>
</protein>
<keyword evidence="2" id="KW-1185">Reference proteome</keyword>
<evidence type="ECO:0000313" key="1">
    <source>
        <dbReference type="Ensembl" id="ENSENLP00000003912.1"/>
    </source>
</evidence>
<dbReference type="AlphaFoldDB" id="A0A665TD52"/>
<proteinExistence type="predicted"/>
<dbReference type="Ensembl" id="ENSENLT00000004146.1">
    <property type="protein sequence ID" value="ENSENLP00000003912.1"/>
    <property type="gene ID" value="ENSENLG00000001968.1"/>
</dbReference>
<name>A0A665TD52_ECHNA</name>
<accession>A0A665TD52</accession>
<dbReference type="InParanoid" id="A0A665TD52"/>
<organism evidence="1 2">
    <name type="scientific">Echeneis naucrates</name>
    <name type="common">Live sharksucker</name>
    <dbReference type="NCBI Taxonomy" id="173247"/>
    <lineage>
        <taxon>Eukaryota</taxon>
        <taxon>Metazoa</taxon>
        <taxon>Chordata</taxon>
        <taxon>Craniata</taxon>
        <taxon>Vertebrata</taxon>
        <taxon>Euteleostomi</taxon>
        <taxon>Actinopterygii</taxon>
        <taxon>Neopterygii</taxon>
        <taxon>Teleostei</taxon>
        <taxon>Neoteleostei</taxon>
        <taxon>Acanthomorphata</taxon>
        <taxon>Carangaria</taxon>
        <taxon>Carangiformes</taxon>
        <taxon>Echeneidae</taxon>
        <taxon>Echeneis</taxon>
    </lineage>
</organism>
<sequence>MYTAVSCVFLFVLYNQNNNAFVFFGVLLRPLKSPEGPGPGPGPGLCETGWLGPSSRVTLKKEIGLLSACTIIIGHLDLQPVGLVRSSRTPGGWTPPQQPAVHHCVLCNSCLCHLAASC</sequence>
<reference evidence="1" key="2">
    <citation type="submission" date="2025-08" db="UniProtKB">
        <authorList>
            <consortium name="Ensembl"/>
        </authorList>
    </citation>
    <scope>IDENTIFICATION</scope>
</reference>
<dbReference type="Proteomes" id="UP000472264">
    <property type="component" value="Chromosome 16"/>
</dbReference>
<reference evidence="1" key="3">
    <citation type="submission" date="2025-09" db="UniProtKB">
        <authorList>
            <consortium name="Ensembl"/>
        </authorList>
    </citation>
    <scope>IDENTIFICATION</scope>
</reference>
<reference evidence="1" key="1">
    <citation type="submission" date="2021-04" db="EMBL/GenBank/DDBJ databases">
        <authorList>
            <consortium name="Wellcome Sanger Institute Data Sharing"/>
        </authorList>
    </citation>
    <scope>NUCLEOTIDE SEQUENCE [LARGE SCALE GENOMIC DNA]</scope>
</reference>
<evidence type="ECO:0000313" key="2">
    <source>
        <dbReference type="Proteomes" id="UP000472264"/>
    </source>
</evidence>